<keyword evidence="6" id="KW-1185">Reference proteome</keyword>
<keyword evidence="5" id="KW-0808">Transferase</keyword>
<feature type="repeat" description="TPR" evidence="3">
    <location>
        <begin position="164"/>
        <end position="197"/>
    </location>
</feature>
<dbReference type="Gene3D" id="1.25.40.10">
    <property type="entry name" value="Tetratricopeptide repeat domain"/>
    <property type="match status" value="5"/>
</dbReference>
<dbReference type="InterPro" id="IPR050498">
    <property type="entry name" value="Ycf3"/>
</dbReference>
<dbReference type="SMART" id="SM00028">
    <property type="entry name" value="TPR"/>
    <property type="match status" value="13"/>
</dbReference>
<dbReference type="STRING" id="388467.A19Y_2204"/>
<feature type="repeat" description="TPR" evidence="3">
    <location>
        <begin position="519"/>
        <end position="552"/>
    </location>
</feature>
<dbReference type="Pfam" id="PF07719">
    <property type="entry name" value="TPR_2"/>
    <property type="match status" value="2"/>
</dbReference>
<dbReference type="PROSITE" id="PS50005">
    <property type="entry name" value="TPR"/>
    <property type="match status" value="8"/>
</dbReference>
<dbReference type="SUPFAM" id="SSF48452">
    <property type="entry name" value="TPR-like"/>
    <property type="match status" value="2"/>
</dbReference>
<reference evidence="5 6" key="1">
    <citation type="journal article" date="2014" name="Appl. Environ. Microbiol.">
        <title>Elucidation of insertion elements encoded on plasmids and in vitro construction of shuttle vectors from the toxic cyanobacterium Planktothrix.</title>
        <authorList>
            <person name="Christiansen G."/>
            <person name="Goesmann A."/>
            <person name="Kurmayer R."/>
        </authorList>
    </citation>
    <scope>NUCLEOTIDE SEQUENCE [LARGE SCALE GENOMIC DNA]</scope>
    <source>
        <strain evidence="5 6">NIVA-CYA 126/8</strain>
    </source>
</reference>
<sequence>MTKINKIKKVRFPSVALSFNFWGSIIIAQFSLPFNINIPQQPTAIPIPPIPITGDFNYYFSLCNVLRKQPRLEEALSACNQAINLSKKKRADLWGFRSDLLLKLGQYDQALVSSLQALEIQPKNSLALTLQCRSLLALGQPDQAISACDSALEINQNWEEFSPSLTWLSRGLAQEQKAQYSEALASFDQALKLDPQNSIVLVSSCRVLLEMEKHEPAITNCDNALKVNQNWGESSPAQAWFWRGLAFSRLAKYQQVLASCEAKKTDLETNIGVKNNCILTTRISRLESAKTSYEQATTLDPEFAVAWTYQGINLGELNEYVQAKKALETAIKIYPNNALALVNLCATLNKLGNYQEALTACESGLQQDSNWLESEPADTFIQKAQALAGLKRYEEGILAIDQALSLKPDSAIAWNTKTVILWQAQKYQEALNASEKALAADPNYFQGWFNRGSILRAMQQNQEALRAYQRAIGSDITFVPIETLGSVWTNSSAILWDLGQYPEAIAAANSAIEIDPNSVSAWFNRGLFFTGVKDYEEAVKSYQQALKLDPKAVNIWVAQGMGFFYLKRYSEALNALEEALKIDPNYLPALENRDLISRYFQGKVNK</sequence>
<evidence type="ECO:0000313" key="5">
    <source>
        <dbReference type="EMBL" id="KEI67153.1"/>
    </source>
</evidence>
<gene>
    <name evidence="5" type="ORF">A19Y_2204</name>
</gene>
<dbReference type="InterPro" id="IPR019734">
    <property type="entry name" value="TPR_rpt"/>
</dbReference>
<dbReference type="AlphaFoldDB" id="A0A073CHG4"/>
<keyword evidence="4" id="KW-0472">Membrane</keyword>
<dbReference type="Pfam" id="PF00515">
    <property type="entry name" value="TPR_1"/>
    <property type="match status" value="1"/>
</dbReference>
<accession>A0A073CHG4</accession>
<dbReference type="Pfam" id="PF13432">
    <property type="entry name" value="TPR_16"/>
    <property type="match status" value="1"/>
</dbReference>
<protein>
    <submittedName>
        <fullName evidence="5">TPR repeat-containing protein</fullName>
        <ecNumber evidence="5">2.4.1.-</ecNumber>
    </submittedName>
</protein>
<dbReference type="Proteomes" id="UP000027395">
    <property type="component" value="Chromosome"/>
</dbReference>
<dbReference type="EC" id="2.4.1.-" evidence="5"/>
<feature type="repeat" description="TPR" evidence="3">
    <location>
        <begin position="485"/>
        <end position="518"/>
    </location>
</feature>
<dbReference type="Pfam" id="PF13181">
    <property type="entry name" value="TPR_8"/>
    <property type="match status" value="2"/>
</dbReference>
<proteinExistence type="predicted"/>
<evidence type="ECO:0000256" key="1">
    <source>
        <dbReference type="ARBA" id="ARBA00022737"/>
    </source>
</evidence>
<feature type="repeat" description="TPR" evidence="3">
    <location>
        <begin position="304"/>
        <end position="337"/>
    </location>
</feature>
<dbReference type="Pfam" id="PF14559">
    <property type="entry name" value="TPR_19"/>
    <property type="match status" value="2"/>
</dbReference>
<name>A0A073CHG4_PLAA1</name>
<dbReference type="InterPro" id="IPR011990">
    <property type="entry name" value="TPR-like_helical_dom_sf"/>
</dbReference>
<feature type="repeat" description="TPR" evidence="3">
    <location>
        <begin position="377"/>
        <end position="410"/>
    </location>
</feature>
<dbReference type="PROSITE" id="PS50293">
    <property type="entry name" value="TPR_REGION"/>
    <property type="match status" value="2"/>
</dbReference>
<keyword evidence="4" id="KW-1133">Transmembrane helix</keyword>
<keyword evidence="2 3" id="KW-0802">TPR repeat</keyword>
<dbReference type="InterPro" id="IPR013105">
    <property type="entry name" value="TPR_2"/>
</dbReference>
<dbReference type="RefSeq" id="WP_042154147.1">
    <property type="nucleotide sequence ID" value="NZ_CM002803.1"/>
</dbReference>
<keyword evidence="5" id="KW-0328">Glycosyltransferase</keyword>
<evidence type="ECO:0000256" key="3">
    <source>
        <dbReference type="PROSITE-ProRule" id="PRU00339"/>
    </source>
</evidence>
<dbReference type="GO" id="GO:0016757">
    <property type="term" value="F:glycosyltransferase activity"/>
    <property type="evidence" value="ECO:0007669"/>
    <property type="project" value="UniProtKB-KW"/>
</dbReference>
<feature type="transmembrane region" description="Helical" evidence="4">
    <location>
        <begin position="12"/>
        <end position="32"/>
    </location>
</feature>
<feature type="repeat" description="TPR" evidence="3">
    <location>
        <begin position="411"/>
        <end position="444"/>
    </location>
</feature>
<feature type="repeat" description="TPR" evidence="3">
    <location>
        <begin position="553"/>
        <end position="586"/>
    </location>
</feature>
<evidence type="ECO:0000313" key="6">
    <source>
        <dbReference type="Proteomes" id="UP000027395"/>
    </source>
</evidence>
<dbReference type="EMBL" id="CM002803">
    <property type="protein sequence ID" value="KEI67153.1"/>
    <property type="molecule type" value="Genomic_DNA"/>
</dbReference>
<keyword evidence="1" id="KW-0677">Repeat</keyword>
<dbReference type="PANTHER" id="PTHR44858:SF1">
    <property type="entry name" value="UDP-N-ACETYLGLUCOSAMINE--PEPTIDE N-ACETYLGLUCOSAMINYLTRANSFERASE SPINDLY-RELATED"/>
    <property type="match status" value="1"/>
</dbReference>
<dbReference type="GeneID" id="77289280"/>
<keyword evidence="4" id="KW-0812">Transmembrane</keyword>
<feature type="repeat" description="TPR" evidence="3">
    <location>
        <begin position="91"/>
        <end position="124"/>
    </location>
</feature>
<organism evidence="5 6">
    <name type="scientific">Planktothrix agardhii (strain NIVA-CYA 126/8)</name>
    <dbReference type="NCBI Taxonomy" id="388467"/>
    <lineage>
        <taxon>Bacteria</taxon>
        <taxon>Bacillati</taxon>
        <taxon>Cyanobacteriota</taxon>
        <taxon>Cyanophyceae</taxon>
        <taxon>Oscillatoriophycideae</taxon>
        <taxon>Oscillatoriales</taxon>
        <taxon>Microcoleaceae</taxon>
        <taxon>Planktothrix</taxon>
    </lineage>
</organism>
<dbReference type="eggNOG" id="COG0457">
    <property type="taxonomic scope" value="Bacteria"/>
</dbReference>
<dbReference type="PANTHER" id="PTHR44858">
    <property type="entry name" value="TETRATRICOPEPTIDE REPEAT PROTEIN 6"/>
    <property type="match status" value="1"/>
</dbReference>
<evidence type="ECO:0000256" key="2">
    <source>
        <dbReference type="ARBA" id="ARBA00022803"/>
    </source>
</evidence>
<dbReference type="PATRIC" id="fig|388467.6.peg.2147"/>
<dbReference type="HOGENOM" id="CLU_477111_0_0_3"/>
<evidence type="ECO:0000256" key="4">
    <source>
        <dbReference type="SAM" id="Phobius"/>
    </source>
</evidence>